<evidence type="ECO:0008006" key="5">
    <source>
        <dbReference type="Google" id="ProtNLM"/>
    </source>
</evidence>
<organism evidence="3 4">
    <name type="scientific">Paenibacillus thalictri</name>
    <dbReference type="NCBI Taxonomy" id="2527873"/>
    <lineage>
        <taxon>Bacteria</taxon>
        <taxon>Bacillati</taxon>
        <taxon>Bacillota</taxon>
        <taxon>Bacilli</taxon>
        <taxon>Bacillales</taxon>
        <taxon>Paenibacillaceae</taxon>
        <taxon>Paenibacillus</taxon>
    </lineage>
</organism>
<dbReference type="PROSITE" id="PS51257">
    <property type="entry name" value="PROKAR_LIPOPROTEIN"/>
    <property type="match status" value="1"/>
</dbReference>
<feature type="chain" id="PRO_5038918560" description="WD40 repeat domain-containing protein" evidence="2">
    <location>
        <begin position="24"/>
        <end position="421"/>
    </location>
</feature>
<dbReference type="InterPro" id="IPR011042">
    <property type="entry name" value="6-blade_b-propeller_TolB-like"/>
</dbReference>
<feature type="compositionally biased region" description="Low complexity" evidence="1">
    <location>
        <begin position="38"/>
        <end position="48"/>
    </location>
</feature>
<keyword evidence="2" id="KW-0732">Signal</keyword>
<reference evidence="3 4" key="1">
    <citation type="submission" date="2019-02" db="EMBL/GenBank/DDBJ databases">
        <title>Paenibacillus sp. nov., isolated from surface-sterilized tissue of Thalictrum simplex L.</title>
        <authorList>
            <person name="Tuo L."/>
        </authorList>
    </citation>
    <scope>NUCLEOTIDE SEQUENCE [LARGE SCALE GENOMIC DNA]</scope>
    <source>
        <strain evidence="3 4">N2SHLJ1</strain>
    </source>
</reference>
<evidence type="ECO:0000256" key="1">
    <source>
        <dbReference type="SAM" id="MobiDB-lite"/>
    </source>
</evidence>
<dbReference type="EMBL" id="SIRE01000051">
    <property type="protein sequence ID" value="TBL67981.1"/>
    <property type="molecule type" value="Genomic_DNA"/>
</dbReference>
<dbReference type="Gene3D" id="2.120.10.30">
    <property type="entry name" value="TolB, C-terminal domain"/>
    <property type="match status" value="1"/>
</dbReference>
<feature type="region of interest" description="Disordered" evidence="1">
    <location>
        <begin position="29"/>
        <end position="48"/>
    </location>
</feature>
<accession>A0A4Q9DDZ1</accession>
<dbReference type="AlphaFoldDB" id="A0A4Q9DDZ1"/>
<dbReference type="OrthoDB" id="2567404at2"/>
<name>A0A4Q9DDZ1_9BACL</name>
<comment type="caution">
    <text evidence="3">The sequence shown here is derived from an EMBL/GenBank/DDBJ whole genome shotgun (WGS) entry which is preliminary data.</text>
</comment>
<proteinExistence type="predicted"/>
<feature type="signal peptide" evidence="2">
    <location>
        <begin position="1"/>
        <end position="23"/>
    </location>
</feature>
<dbReference type="Proteomes" id="UP000293142">
    <property type="component" value="Unassembled WGS sequence"/>
</dbReference>
<keyword evidence="4" id="KW-1185">Reference proteome</keyword>
<dbReference type="RefSeq" id="WP_131019001.1">
    <property type="nucleotide sequence ID" value="NZ_SIRE01000051.1"/>
</dbReference>
<protein>
    <recommendedName>
        <fullName evidence="5">WD40 repeat domain-containing protein</fullName>
    </recommendedName>
</protein>
<evidence type="ECO:0000256" key="2">
    <source>
        <dbReference type="SAM" id="SignalP"/>
    </source>
</evidence>
<gene>
    <name evidence="3" type="ORF">EYB31_38895</name>
</gene>
<evidence type="ECO:0000313" key="3">
    <source>
        <dbReference type="EMBL" id="TBL67981.1"/>
    </source>
</evidence>
<evidence type="ECO:0000313" key="4">
    <source>
        <dbReference type="Proteomes" id="UP000293142"/>
    </source>
</evidence>
<sequence length="421" mass="45743">MKILNFLLVCGLLFITLTGCDLGNGTTAAPSPVPNAESTSVPTTPSKPSDSWAWKKIGKGQLDTFHIKDGVILYPEPITYKGFPGKDFTSGTTTAYFIRASDEQFSSPDSFEITMKPLAFGTGFTVKDQLFSADGKSIKMASGDLVRGDEDQKNLWLISNDGSVKSILSTKGYDELDLKVKADAANSGESKYRLNWSSDPHPMVDGIKIAFVSNRNGILSKNRGNSVFLVNKDGSNEKLLIDSQKYGNLTIVGTAKDLAAAQNDKNSLIIVNATSGEIKEFPINGMSIAISPDGTKVLFRKVAEASVQKDLWLLDVKSGKETIVDGFPQGYFFNLAGEWSPDSAKYAFYGNGIEVTDKTKGYRDNNILLVIDSASSTMSLYGKPEGTASIYPLGTNHWIDSQHVLVYLDDDTTWIAKLKAD</sequence>
<dbReference type="SUPFAM" id="SSF69304">
    <property type="entry name" value="Tricorn protease N-terminal domain"/>
    <property type="match status" value="1"/>
</dbReference>